<dbReference type="AlphaFoldDB" id="A0A7U3UYN8"/>
<proteinExistence type="predicted"/>
<reference evidence="1 2" key="1">
    <citation type="journal article" date="2010" name="J. Bacteriol.">
        <title>Biochemical characterization of a novel indole prenyltransferase from Streptomyces sp. SN-593.</title>
        <authorList>
            <person name="Takahashi S."/>
            <person name="Takagi H."/>
            <person name="Toyoda A."/>
            <person name="Uramoto M."/>
            <person name="Nogawa T."/>
            <person name="Ueki M."/>
            <person name="Sakaki Y."/>
            <person name="Osada H."/>
        </authorList>
    </citation>
    <scope>NUCLEOTIDE SEQUENCE [LARGE SCALE GENOMIC DNA]</scope>
    <source>
        <strain evidence="1 2">SN-593</strain>
    </source>
</reference>
<accession>A0A7U3UYN8</accession>
<organism evidence="1 2">
    <name type="scientific">Actinacidiphila reveromycinica</name>
    <dbReference type="NCBI Taxonomy" id="659352"/>
    <lineage>
        <taxon>Bacteria</taxon>
        <taxon>Bacillati</taxon>
        <taxon>Actinomycetota</taxon>
        <taxon>Actinomycetes</taxon>
        <taxon>Kitasatosporales</taxon>
        <taxon>Streptomycetaceae</taxon>
        <taxon>Actinacidiphila</taxon>
    </lineage>
</organism>
<reference evidence="1 2" key="4">
    <citation type="journal article" date="2020" name="Sci. Rep.">
        <title>beta-carboline chemical signals induce reveromycin production through a LuxR family regulator in Streptomyces sp. SN-593.</title>
        <authorList>
            <person name="Panthee S."/>
            <person name="Kito N."/>
            <person name="Hayashi T."/>
            <person name="Shimizu T."/>
            <person name="Ishikawa J."/>
            <person name="Hamamoto H."/>
            <person name="Osada H."/>
            <person name="Takahashi S."/>
        </authorList>
    </citation>
    <scope>NUCLEOTIDE SEQUENCE [LARGE SCALE GENOMIC DNA]</scope>
    <source>
        <strain evidence="1 2">SN-593</strain>
    </source>
</reference>
<dbReference type="KEGG" id="arev:RVR_8245"/>
<keyword evidence="2" id="KW-1185">Reference proteome</keyword>
<dbReference type="EMBL" id="AP018365">
    <property type="protein sequence ID" value="BBB01014.1"/>
    <property type="molecule type" value="Genomic_DNA"/>
</dbReference>
<evidence type="ECO:0000313" key="2">
    <source>
        <dbReference type="Proteomes" id="UP000595703"/>
    </source>
</evidence>
<sequence length="86" mass="8601">MVATVADVMLALAAETVVGGSLTATGVLLAARAEQVAGSAREGAVWLTAHVSACPRPSTDTARTLLLAVLTTVLRAHGKHRAGVAA</sequence>
<reference evidence="1 2" key="2">
    <citation type="journal article" date="2011" name="J. Antibiot.">
        <title>Furaquinocins I and J: novel polyketide isoprenoid hybrid compounds from Streptomyces reveromyceticus SN-593.</title>
        <authorList>
            <person name="Panthee S."/>
            <person name="Takahashi S."/>
            <person name="Takagi H."/>
            <person name="Nogawa T."/>
            <person name="Oowada E."/>
            <person name="Uramoto M."/>
            <person name="Osada H."/>
        </authorList>
    </citation>
    <scope>NUCLEOTIDE SEQUENCE [LARGE SCALE GENOMIC DNA]</scope>
    <source>
        <strain evidence="1 2">SN-593</strain>
    </source>
</reference>
<name>A0A7U3UYN8_9ACTN</name>
<gene>
    <name evidence="1" type="ORF">RVR_8245</name>
</gene>
<protein>
    <submittedName>
        <fullName evidence="1">Uncharacterized protein</fullName>
    </submittedName>
</protein>
<dbReference type="Proteomes" id="UP000595703">
    <property type="component" value="Chromosome"/>
</dbReference>
<evidence type="ECO:0000313" key="1">
    <source>
        <dbReference type="EMBL" id="BBB01014.1"/>
    </source>
</evidence>
<reference evidence="1 2" key="3">
    <citation type="journal article" date="2011" name="Nat. Chem. Biol.">
        <title>Reveromycin A biosynthesis uses RevG and RevJ for stereospecific spiroacetal formation.</title>
        <authorList>
            <person name="Takahashi S."/>
            <person name="Toyoda A."/>
            <person name="Sekiyama Y."/>
            <person name="Takagi H."/>
            <person name="Nogawa T."/>
            <person name="Uramoto M."/>
            <person name="Suzuki R."/>
            <person name="Koshino H."/>
            <person name="Kumano T."/>
            <person name="Panthee S."/>
            <person name="Dairi T."/>
            <person name="Ishikawa J."/>
            <person name="Ikeda H."/>
            <person name="Sakaki Y."/>
            <person name="Osada H."/>
        </authorList>
    </citation>
    <scope>NUCLEOTIDE SEQUENCE [LARGE SCALE GENOMIC DNA]</scope>
    <source>
        <strain evidence="1 2">SN-593</strain>
    </source>
</reference>